<evidence type="ECO:0000313" key="5">
    <source>
        <dbReference type="EMBL" id="QDU32611.1"/>
    </source>
</evidence>
<dbReference type="Pfam" id="PF12833">
    <property type="entry name" value="HTH_18"/>
    <property type="match status" value="1"/>
</dbReference>
<dbReference type="PANTHER" id="PTHR43280:SF2">
    <property type="entry name" value="HTH-TYPE TRANSCRIPTIONAL REGULATOR EXSA"/>
    <property type="match status" value="1"/>
</dbReference>
<keyword evidence="2" id="KW-0238">DNA-binding</keyword>
<dbReference type="InterPro" id="IPR014710">
    <property type="entry name" value="RmlC-like_jellyroll"/>
</dbReference>
<evidence type="ECO:0000256" key="3">
    <source>
        <dbReference type="ARBA" id="ARBA00023163"/>
    </source>
</evidence>
<name>A0A517YR05_9BACT</name>
<dbReference type="InterPro" id="IPR018062">
    <property type="entry name" value="HTH_AraC-typ_CS"/>
</dbReference>
<organism evidence="5 6">
    <name type="scientific">Poriferisphaera corsica</name>
    <dbReference type="NCBI Taxonomy" id="2528020"/>
    <lineage>
        <taxon>Bacteria</taxon>
        <taxon>Pseudomonadati</taxon>
        <taxon>Planctomycetota</taxon>
        <taxon>Phycisphaerae</taxon>
        <taxon>Phycisphaerales</taxon>
        <taxon>Phycisphaeraceae</taxon>
        <taxon>Poriferisphaera</taxon>
    </lineage>
</organism>
<dbReference type="EMBL" id="CP036425">
    <property type="protein sequence ID" value="QDU32611.1"/>
    <property type="molecule type" value="Genomic_DNA"/>
</dbReference>
<dbReference type="KEGG" id="pcor:KS4_06450"/>
<dbReference type="PANTHER" id="PTHR43280">
    <property type="entry name" value="ARAC-FAMILY TRANSCRIPTIONAL REGULATOR"/>
    <property type="match status" value="1"/>
</dbReference>
<dbReference type="PRINTS" id="PR00032">
    <property type="entry name" value="HTHARAC"/>
</dbReference>
<dbReference type="SUPFAM" id="SSF51215">
    <property type="entry name" value="Regulatory protein AraC"/>
    <property type="match status" value="1"/>
</dbReference>
<dbReference type="PROSITE" id="PS01124">
    <property type="entry name" value="HTH_ARAC_FAMILY_2"/>
    <property type="match status" value="1"/>
</dbReference>
<reference evidence="5 6" key="1">
    <citation type="submission" date="2019-02" db="EMBL/GenBank/DDBJ databases">
        <title>Deep-cultivation of Planctomycetes and their phenomic and genomic characterization uncovers novel biology.</title>
        <authorList>
            <person name="Wiegand S."/>
            <person name="Jogler M."/>
            <person name="Boedeker C."/>
            <person name="Pinto D."/>
            <person name="Vollmers J."/>
            <person name="Rivas-Marin E."/>
            <person name="Kohn T."/>
            <person name="Peeters S.H."/>
            <person name="Heuer A."/>
            <person name="Rast P."/>
            <person name="Oberbeckmann S."/>
            <person name="Bunk B."/>
            <person name="Jeske O."/>
            <person name="Meyerdierks A."/>
            <person name="Storesund J.E."/>
            <person name="Kallscheuer N."/>
            <person name="Luecker S."/>
            <person name="Lage O.M."/>
            <person name="Pohl T."/>
            <person name="Merkel B.J."/>
            <person name="Hornburger P."/>
            <person name="Mueller R.-W."/>
            <person name="Bruemmer F."/>
            <person name="Labrenz M."/>
            <person name="Spormann A.M."/>
            <person name="Op den Camp H."/>
            <person name="Overmann J."/>
            <person name="Amann R."/>
            <person name="Jetten M.S.M."/>
            <person name="Mascher T."/>
            <person name="Medema M.H."/>
            <person name="Devos D.P."/>
            <person name="Kaster A.-K."/>
            <person name="Ovreas L."/>
            <person name="Rohde M."/>
            <person name="Galperin M.Y."/>
            <person name="Jogler C."/>
        </authorList>
    </citation>
    <scope>NUCLEOTIDE SEQUENCE [LARGE SCALE GENOMIC DNA]</scope>
    <source>
        <strain evidence="5 6">KS4</strain>
    </source>
</reference>
<proteinExistence type="predicted"/>
<dbReference type="SMART" id="SM00342">
    <property type="entry name" value="HTH_ARAC"/>
    <property type="match status" value="1"/>
</dbReference>
<keyword evidence="1" id="KW-0805">Transcription regulation</keyword>
<evidence type="ECO:0000313" key="6">
    <source>
        <dbReference type="Proteomes" id="UP000317369"/>
    </source>
</evidence>
<feature type="domain" description="HTH araC/xylS-type" evidence="4">
    <location>
        <begin position="232"/>
        <end position="330"/>
    </location>
</feature>
<keyword evidence="6" id="KW-1185">Reference proteome</keyword>
<gene>
    <name evidence="5" type="primary">rhaR</name>
    <name evidence="5" type="ORF">KS4_06450</name>
</gene>
<evidence type="ECO:0000256" key="1">
    <source>
        <dbReference type="ARBA" id="ARBA00023015"/>
    </source>
</evidence>
<protein>
    <submittedName>
        <fullName evidence="5">HTH-type transcriptional activator RhaR</fullName>
    </submittedName>
</protein>
<dbReference type="InterPro" id="IPR037923">
    <property type="entry name" value="HTH-like"/>
</dbReference>
<dbReference type="GO" id="GO:0043565">
    <property type="term" value="F:sequence-specific DNA binding"/>
    <property type="evidence" value="ECO:0007669"/>
    <property type="project" value="InterPro"/>
</dbReference>
<dbReference type="Gene3D" id="1.10.10.60">
    <property type="entry name" value="Homeodomain-like"/>
    <property type="match status" value="2"/>
</dbReference>
<evidence type="ECO:0000259" key="4">
    <source>
        <dbReference type="PROSITE" id="PS01124"/>
    </source>
</evidence>
<dbReference type="InterPro" id="IPR020449">
    <property type="entry name" value="Tscrpt_reg_AraC-type_HTH"/>
</dbReference>
<dbReference type="InterPro" id="IPR018060">
    <property type="entry name" value="HTH_AraC"/>
</dbReference>
<dbReference type="AlphaFoldDB" id="A0A517YR05"/>
<dbReference type="SUPFAM" id="SSF46689">
    <property type="entry name" value="Homeodomain-like"/>
    <property type="match status" value="2"/>
</dbReference>
<evidence type="ECO:0000256" key="2">
    <source>
        <dbReference type="ARBA" id="ARBA00023125"/>
    </source>
</evidence>
<dbReference type="Proteomes" id="UP000317369">
    <property type="component" value="Chromosome"/>
</dbReference>
<keyword evidence="3" id="KW-0804">Transcription</keyword>
<dbReference type="InterPro" id="IPR009057">
    <property type="entry name" value="Homeodomain-like_sf"/>
</dbReference>
<dbReference type="PROSITE" id="PS00041">
    <property type="entry name" value="HTH_ARAC_FAMILY_1"/>
    <property type="match status" value="1"/>
</dbReference>
<accession>A0A517YR05</accession>
<sequence length="334" mass="38419">MIRYNIEIGKYIAKMTKDLTITTDISIPPPPPNRALADGADWVRLEGAVCAISDWREMYMQHISGDVIVPDKVLMFKRRAPMLGPAHRHGRFVLIIPIRTRADVIIDQTFYRIGPSQALMVFPWQFHHFANFEEEDLTWLFMTFELKDEKQIASLRSTPLTLNDQISQNLITLTEIYEARDASVSAVEQEIRLRFGLVLQQLQRQVQRQIKPFSGESGDVRSAAVPHLSLFESVARYLLDNMEEPVSVDDVAECLAMSNSHLRERFRKQYGMSIGHYIRQVKMHHAMRLLSTTDLSVAQIASRTGFQSVYAFSRSFKRETGKSPRQFRDSLISE</sequence>
<dbReference type="GO" id="GO:0003700">
    <property type="term" value="F:DNA-binding transcription factor activity"/>
    <property type="evidence" value="ECO:0007669"/>
    <property type="project" value="InterPro"/>
</dbReference>
<dbReference type="Gene3D" id="2.60.120.10">
    <property type="entry name" value="Jelly Rolls"/>
    <property type="match status" value="1"/>
</dbReference>